<dbReference type="Gene3D" id="3.40.50.1110">
    <property type="entry name" value="SGNH hydrolase"/>
    <property type="match status" value="1"/>
</dbReference>
<dbReference type="Proteomes" id="UP001305647">
    <property type="component" value="Unassembled WGS sequence"/>
</dbReference>
<dbReference type="InterPro" id="IPR013830">
    <property type="entry name" value="SGNH_hydro"/>
</dbReference>
<accession>A0AAN6SXD9</accession>
<dbReference type="GO" id="GO:0006629">
    <property type="term" value="P:lipid metabolic process"/>
    <property type="evidence" value="ECO:0007669"/>
    <property type="project" value="TreeGrafter"/>
</dbReference>
<dbReference type="Pfam" id="PF18647">
    <property type="entry name" value="Fungal_lectin_2"/>
    <property type="match status" value="1"/>
</dbReference>
<comment type="caution">
    <text evidence="4">The sequence shown here is derived from an EMBL/GenBank/DDBJ whole genome shotgun (WGS) entry which is preliminary data.</text>
</comment>
<keyword evidence="5" id="KW-1185">Reference proteome</keyword>
<feature type="compositionally biased region" description="Low complexity" evidence="1">
    <location>
        <begin position="354"/>
        <end position="368"/>
    </location>
</feature>
<dbReference type="InterPro" id="IPR037460">
    <property type="entry name" value="SEST-like"/>
</dbReference>
<dbReference type="EMBL" id="MU863720">
    <property type="protein sequence ID" value="KAK4096329.1"/>
    <property type="molecule type" value="Genomic_DNA"/>
</dbReference>
<reference evidence="4" key="2">
    <citation type="submission" date="2023-05" db="EMBL/GenBank/DDBJ databases">
        <authorList>
            <consortium name="Lawrence Berkeley National Laboratory"/>
            <person name="Steindorff A."/>
            <person name="Hensen N."/>
            <person name="Bonometti L."/>
            <person name="Westerberg I."/>
            <person name="Brannstrom I.O."/>
            <person name="Guillou S."/>
            <person name="Cros-Aarteil S."/>
            <person name="Calhoun S."/>
            <person name="Haridas S."/>
            <person name="Kuo A."/>
            <person name="Mondo S."/>
            <person name="Pangilinan J."/>
            <person name="Riley R."/>
            <person name="Labutti K."/>
            <person name="Andreopoulos B."/>
            <person name="Lipzen A."/>
            <person name="Chen C."/>
            <person name="Yanf M."/>
            <person name="Daum C."/>
            <person name="Ng V."/>
            <person name="Clum A."/>
            <person name="Ohm R."/>
            <person name="Martin F."/>
            <person name="Silar P."/>
            <person name="Natvig D."/>
            <person name="Lalanne C."/>
            <person name="Gautier V."/>
            <person name="Ament-Velasquez S.L."/>
            <person name="Kruys A."/>
            <person name="Hutchinson M.I."/>
            <person name="Powell A.J."/>
            <person name="Barry K."/>
            <person name="Miller A.N."/>
            <person name="Grigoriev I.V."/>
            <person name="Debuchy R."/>
            <person name="Gladieux P."/>
            <person name="Thoren M.H."/>
            <person name="Johannesson H."/>
        </authorList>
    </citation>
    <scope>NUCLEOTIDE SEQUENCE</scope>
    <source>
        <strain evidence="4">CBS 757.83</strain>
    </source>
</reference>
<keyword evidence="2" id="KW-0732">Signal</keyword>
<dbReference type="SUPFAM" id="SSF52266">
    <property type="entry name" value="SGNH hydrolase"/>
    <property type="match status" value="1"/>
</dbReference>
<protein>
    <submittedName>
        <fullName evidence="4">SGNH hydrolase</fullName>
    </submittedName>
</protein>
<organism evidence="4 5">
    <name type="scientific">Parathielavia hyrcaniae</name>
    <dbReference type="NCBI Taxonomy" id="113614"/>
    <lineage>
        <taxon>Eukaryota</taxon>
        <taxon>Fungi</taxon>
        <taxon>Dikarya</taxon>
        <taxon>Ascomycota</taxon>
        <taxon>Pezizomycotina</taxon>
        <taxon>Sordariomycetes</taxon>
        <taxon>Sordariomycetidae</taxon>
        <taxon>Sordariales</taxon>
        <taxon>Chaetomiaceae</taxon>
        <taxon>Parathielavia</taxon>
    </lineage>
</organism>
<feature type="domain" description="SGNH hydrolase-type esterase" evidence="3">
    <location>
        <begin position="70"/>
        <end position="199"/>
    </location>
</feature>
<dbReference type="Pfam" id="PF13472">
    <property type="entry name" value="Lipase_GDSL_2"/>
    <property type="match status" value="1"/>
</dbReference>
<dbReference type="AlphaFoldDB" id="A0AAN6SXD9"/>
<dbReference type="GO" id="GO:0016788">
    <property type="term" value="F:hydrolase activity, acting on ester bonds"/>
    <property type="evidence" value="ECO:0007669"/>
    <property type="project" value="InterPro"/>
</dbReference>
<evidence type="ECO:0000256" key="2">
    <source>
        <dbReference type="SAM" id="SignalP"/>
    </source>
</evidence>
<dbReference type="CDD" id="cd01823">
    <property type="entry name" value="SEST_like"/>
    <property type="match status" value="1"/>
</dbReference>
<feature type="signal peptide" evidence="2">
    <location>
        <begin position="1"/>
        <end position="36"/>
    </location>
</feature>
<dbReference type="InterPro" id="IPR036514">
    <property type="entry name" value="SGNH_hydro_sf"/>
</dbReference>
<evidence type="ECO:0000313" key="5">
    <source>
        <dbReference type="Proteomes" id="UP001305647"/>
    </source>
</evidence>
<evidence type="ECO:0000313" key="4">
    <source>
        <dbReference type="EMBL" id="KAK4096329.1"/>
    </source>
</evidence>
<sequence>MGPRATPGRRHGALSARISKLCLASAAALSVSATEAVHGLSISYDPSAARKLFSRAEDPTDFGWVQKWAAIGDSFTAGIGSGKQLGNGVLLDKAWKCSRYDYAWPQIVNYALGPSVSKFQFEACSGDRTGGVYDQVDELDSNLDLVMMTAGGNDLCLAAMIKSCVIMPWDGESACQTIIDKAQENIDTILKPNIRQVLEKLNGKIKDDGALIYSGYAPFFNTENDDCAKPDKQEWSLKAWRWWQFWNWLNTPLRLTIDRRQKFNTLVENINKAISEVVDEFDKDTTIGYRATFSDWSSWPGIVDGEFCSPKSSGAYPDPEQPDLLFIKFDTRPNTGHDPNQLRRRNNVTDLLDSGNNGNNENSGPEGVSETDVDGDGAAMRAHLDEYRDRLRGRLTRKHIYNSLLYKSTNPRAEVLHKLDSRAPEPPGCPGDGLPGVPLGMGLPDSFLSVFHPNTRGHEAMAAYALQNLVYLRAQILGVDDGICSQTRDEFTCWQKEGRKAFVAWDRLDENYKDFCDDVKPPDNTINWKRQKTYHEGTPDEHTFSLQLTDGSSEFDKDACLESFDRIINSCDGNDGENPLNFKFGGRWVRGNYNYQINPKMERTMMTKRDGVCEGWWKVILTKYRFYGRGWATHDWGQKTLLDSARACGAAITGWSFDYCVGQDSCEGYEWKAEFNAPVYFAVGCFRNNWVAHRAGGETYEHVDSTSLGCGGPNA</sequence>
<evidence type="ECO:0000259" key="3">
    <source>
        <dbReference type="Pfam" id="PF13472"/>
    </source>
</evidence>
<keyword evidence="4" id="KW-0378">Hydrolase</keyword>
<proteinExistence type="predicted"/>
<evidence type="ECO:0000256" key="1">
    <source>
        <dbReference type="SAM" id="MobiDB-lite"/>
    </source>
</evidence>
<dbReference type="PANTHER" id="PTHR37981">
    <property type="entry name" value="LIPASE 2"/>
    <property type="match status" value="1"/>
</dbReference>
<gene>
    <name evidence="4" type="ORF">N658DRAFT_436320</name>
</gene>
<feature type="region of interest" description="Disordered" evidence="1">
    <location>
        <begin position="333"/>
        <end position="374"/>
    </location>
</feature>
<dbReference type="PANTHER" id="PTHR37981:SF1">
    <property type="entry name" value="SGNH HYDROLASE-TYPE ESTERASE DOMAIN-CONTAINING PROTEIN"/>
    <property type="match status" value="1"/>
</dbReference>
<name>A0AAN6SXD9_9PEZI</name>
<reference evidence="4" key="1">
    <citation type="journal article" date="2023" name="Mol. Phylogenet. Evol.">
        <title>Genome-scale phylogeny and comparative genomics of the fungal order Sordariales.</title>
        <authorList>
            <person name="Hensen N."/>
            <person name="Bonometti L."/>
            <person name="Westerberg I."/>
            <person name="Brannstrom I.O."/>
            <person name="Guillou S."/>
            <person name="Cros-Aarteil S."/>
            <person name="Calhoun S."/>
            <person name="Haridas S."/>
            <person name="Kuo A."/>
            <person name="Mondo S."/>
            <person name="Pangilinan J."/>
            <person name="Riley R."/>
            <person name="LaButti K."/>
            <person name="Andreopoulos B."/>
            <person name="Lipzen A."/>
            <person name="Chen C."/>
            <person name="Yan M."/>
            <person name="Daum C."/>
            <person name="Ng V."/>
            <person name="Clum A."/>
            <person name="Steindorff A."/>
            <person name="Ohm R.A."/>
            <person name="Martin F."/>
            <person name="Silar P."/>
            <person name="Natvig D.O."/>
            <person name="Lalanne C."/>
            <person name="Gautier V."/>
            <person name="Ament-Velasquez S.L."/>
            <person name="Kruys A."/>
            <person name="Hutchinson M.I."/>
            <person name="Powell A.J."/>
            <person name="Barry K."/>
            <person name="Miller A.N."/>
            <person name="Grigoriev I.V."/>
            <person name="Debuchy R."/>
            <person name="Gladieux P."/>
            <person name="Hiltunen Thoren M."/>
            <person name="Johannesson H."/>
        </authorList>
    </citation>
    <scope>NUCLEOTIDE SEQUENCE</scope>
    <source>
        <strain evidence="4">CBS 757.83</strain>
    </source>
</reference>
<feature type="chain" id="PRO_5042920598" evidence="2">
    <location>
        <begin position="37"/>
        <end position="715"/>
    </location>
</feature>